<keyword evidence="2" id="KW-1185">Reference proteome</keyword>
<dbReference type="GO" id="GO:0004803">
    <property type="term" value="F:transposase activity"/>
    <property type="evidence" value="ECO:0007669"/>
    <property type="project" value="InterPro"/>
</dbReference>
<comment type="caution">
    <text evidence="1">The sequence shown here is derived from an EMBL/GenBank/DDBJ whole genome shotgun (WGS) entry which is preliminary data.</text>
</comment>
<dbReference type="GO" id="GO:0003677">
    <property type="term" value="F:DNA binding"/>
    <property type="evidence" value="ECO:0007669"/>
    <property type="project" value="InterPro"/>
</dbReference>
<evidence type="ECO:0000313" key="2">
    <source>
        <dbReference type="Proteomes" id="UP000465361"/>
    </source>
</evidence>
<gene>
    <name evidence="1" type="ORF">MBOT_10060</name>
</gene>
<dbReference type="InterPro" id="IPR009057">
    <property type="entry name" value="Homeodomain-like_sf"/>
</dbReference>
<dbReference type="AlphaFoldDB" id="A0A7I9XUF8"/>
<dbReference type="SUPFAM" id="SSF46689">
    <property type="entry name" value="Homeodomain-like"/>
    <property type="match status" value="1"/>
</dbReference>
<proteinExistence type="predicted"/>
<accession>A0A7I9XUF8</accession>
<dbReference type="GO" id="GO:0006313">
    <property type="term" value="P:DNA transposition"/>
    <property type="evidence" value="ECO:0007669"/>
    <property type="project" value="InterPro"/>
</dbReference>
<sequence length="59" mass="6583">MGGDEGVAGRLGMSAKTLRKWVCQAEVDTGEVAGVSSQEKQHLHELRRKNRELELLSKY</sequence>
<dbReference type="Proteomes" id="UP000465361">
    <property type="component" value="Unassembled WGS sequence"/>
</dbReference>
<evidence type="ECO:0008006" key="3">
    <source>
        <dbReference type="Google" id="ProtNLM"/>
    </source>
</evidence>
<protein>
    <recommendedName>
        <fullName evidence="3">Transposase</fullName>
    </recommendedName>
</protein>
<dbReference type="EMBL" id="BLKW01000002">
    <property type="protein sequence ID" value="GFG73641.1"/>
    <property type="molecule type" value="Genomic_DNA"/>
</dbReference>
<evidence type="ECO:0000313" key="1">
    <source>
        <dbReference type="EMBL" id="GFG73641.1"/>
    </source>
</evidence>
<name>A0A7I9XUF8_9MYCO</name>
<reference evidence="1 2" key="1">
    <citation type="journal article" date="2019" name="Emerg. Microbes Infect.">
        <title>Comprehensive subspecies identification of 175 nontuberculous mycobacteria species based on 7547 genomic profiles.</title>
        <authorList>
            <person name="Matsumoto Y."/>
            <person name="Kinjo T."/>
            <person name="Motooka D."/>
            <person name="Nabeya D."/>
            <person name="Jung N."/>
            <person name="Uechi K."/>
            <person name="Horii T."/>
            <person name="Iida T."/>
            <person name="Fujita J."/>
            <person name="Nakamura S."/>
        </authorList>
    </citation>
    <scope>NUCLEOTIDE SEQUENCE [LARGE SCALE GENOMIC DNA]</scope>
    <source>
        <strain evidence="1 2">JCM 17322</strain>
    </source>
</reference>
<organism evidence="1 2">
    <name type="scientific">Mycobacterium botniense</name>
    <dbReference type="NCBI Taxonomy" id="84962"/>
    <lineage>
        <taxon>Bacteria</taxon>
        <taxon>Bacillati</taxon>
        <taxon>Actinomycetota</taxon>
        <taxon>Actinomycetes</taxon>
        <taxon>Mycobacteriales</taxon>
        <taxon>Mycobacteriaceae</taxon>
        <taxon>Mycobacterium</taxon>
    </lineage>
</organism>
<dbReference type="Gene3D" id="1.10.10.10">
    <property type="entry name" value="Winged helix-like DNA-binding domain superfamily/Winged helix DNA-binding domain"/>
    <property type="match status" value="1"/>
</dbReference>
<dbReference type="InterPro" id="IPR036388">
    <property type="entry name" value="WH-like_DNA-bd_sf"/>
</dbReference>